<evidence type="ECO:0008006" key="3">
    <source>
        <dbReference type="Google" id="ProtNLM"/>
    </source>
</evidence>
<proteinExistence type="predicted"/>
<comment type="caution">
    <text evidence="1">The sequence shown here is derived from an EMBL/GenBank/DDBJ whole genome shotgun (WGS) entry which is preliminary data.</text>
</comment>
<accession>A0ABU3ZTC2</accession>
<sequence>MTFLSVKTEITEGMGAGKRNSRALVAFGVGVRQKASARDKSVRIGNKQRPAAFAQ</sequence>
<dbReference type="EMBL" id="JAPTHD010000001">
    <property type="protein sequence ID" value="MDV5822736.1"/>
    <property type="molecule type" value="Genomic_DNA"/>
</dbReference>
<protein>
    <recommendedName>
        <fullName evidence="3">Transposase</fullName>
    </recommendedName>
</protein>
<evidence type="ECO:0000313" key="2">
    <source>
        <dbReference type="Proteomes" id="UP001185984"/>
    </source>
</evidence>
<name>A0ABU3ZTC2_9SPHN</name>
<dbReference type="Proteomes" id="UP001185984">
    <property type="component" value="Unassembled WGS sequence"/>
</dbReference>
<organism evidence="1 2">
    <name type="scientific">Sphingobium naphthae</name>
    <dbReference type="NCBI Taxonomy" id="1886786"/>
    <lineage>
        <taxon>Bacteria</taxon>
        <taxon>Pseudomonadati</taxon>
        <taxon>Pseudomonadota</taxon>
        <taxon>Alphaproteobacteria</taxon>
        <taxon>Sphingomonadales</taxon>
        <taxon>Sphingomonadaceae</taxon>
        <taxon>Sphingobium</taxon>
    </lineage>
</organism>
<dbReference type="RefSeq" id="WP_317515853.1">
    <property type="nucleotide sequence ID" value="NZ_JAPTHD010000001.1"/>
</dbReference>
<evidence type="ECO:0000313" key="1">
    <source>
        <dbReference type="EMBL" id="MDV5822736.1"/>
    </source>
</evidence>
<reference evidence="2" key="1">
    <citation type="journal article" date="2022" name="J Environ Chem Eng">
        <title>Biodegradation of petroleum oil using a constructed nonpathogenic and heavy metal-tolerant bacterial consortium isolated from marine sponges.</title>
        <authorList>
            <person name="Dechsakulwatana C."/>
            <person name="Rungsihiranrut A."/>
            <person name="Muangchinda C."/>
            <person name="Ningthoujam R."/>
            <person name="Klankeo P."/>
            <person name="Pinyakong O."/>
        </authorList>
    </citation>
    <scope>NUCLEOTIDE SEQUENCE [LARGE SCALE GENOMIC DNA]</scope>
    <source>
        <strain evidence="2">MO2-4</strain>
    </source>
</reference>
<gene>
    <name evidence="1" type="ORF">O0R41_03875</name>
</gene>
<keyword evidence="2" id="KW-1185">Reference proteome</keyword>